<dbReference type="GO" id="GO:0005730">
    <property type="term" value="C:nucleolus"/>
    <property type="evidence" value="ECO:0007669"/>
    <property type="project" value="TreeGrafter"/>
</dbReference>
<dbReference type="SUPFAM" id="SSF52954">
    <property type="entry name" value="Class II aaRS ABD-related"/>
    <property type="match status" value="1"/>
</dbReference>
<comment type="caution">
    <text evidence="3">The sequence shown here is derived from an EMBL/GenBank/DDBJ whole genome shotgun (WGS) entry which is preliminary data.</text>
</comment>
<name>A0AAV9P157_9PEZI</name>
<dbReference type="PROSITE" id="PS50833">
    <property type="entry name" value="BRIX"/>
    <property type="match status" value="1"/>
</dbReference>
<dbReference type="RefSeq" id="XP_064656038.1">
    <property type="nucleotide sequence ID" value="XM_064805578.1"/>
</dbReference>
<feature type="region of interest" description="Disordered" evidence="1">
    <location>
        <begin position="213"/>
        <end position="277"/>
    </location>
</feature>
<proteinExistence type="predicted"/>
<evidence type="ECO:0000313" key="4">
    <source>
        <dbReference type="Proteomes" id="UP001337655"/>
    </source>
</evidence>
<dbReference type="Gene3D" id="3.40.50.10480">
    <property type="entry name" value="Probable brix-domain ribosomal biogenesis protein"/>
    <property type="match status" value="1"/>
</dbReference>
<dbReference type="GO" id="GO:0000460">
    <property type="term" value="P:maturation of 5.8S rRNA"/>
    <property type="evidence" value="ECO:0007669"/>
    <property type="project" value="TreeGrafter"/>
</dbReference>
<dbReference type="GeneID" id="89929679"/>
<dbReference type="InterPro" id="IPR044281">
    <property type="entry name" value="IMP4/RPF1"/>
</dbReference>
<keyword evidence="4" id="KW-1185">Reference proteome</keyword>
<dbReference type="Pfam" id="PF04427">
    <property type="entry name" value="Brix"/>
    <property type="match status" value="1"/>
</dbReference>
<dbReference type="PANTHER" id="PTHR22734">
    <property type="entry name" value="U3 SMALL NUCLEOLAR RIBONUCLEOPROTEIN PROTEIN IMP4"/>
    <property type="match status" value="1"/>
</dbReference>
<feature type="compositionally biased region" description="Acidic residues" evidence="1">
    <location>
        <begin position="222"/>
        <end position="253"/>
    </location>
</feature>
<protein>
    <submittedName>
        <fullName evidence="3">Ribosome production factor 1</fullName>
    </submittedName>
</protein>
<dbReference type="EMBL" id="JAVRRT010000014">
    <property type="protein sequence ID" value="KAK5166085.1"/>
    <property type="molecule type" value="Genomic_DNA"/>
</dbReference>
<dbReference type="GO" id="GO:0000470">
    <property type="term" value="P:maturation of LSU-rRNA"/>
    <property type="evidence" value="ECO:0007669"/>
    <property type="project" value="TreeGrafter"/>
</dbReference>
<dbReference type="GO" id="GO:0030687">
    <property type="term" value="C:preribosome, large subunit precursor"/>
    <property type="evidence" value="ECO:0007669"/>
    <property type="project" value="TreeGrafter"/>
</dbReference>
<reference evidence="3 4" key="1">
    <citation type="submission" date="2023-08" db="EMBL/GenBank/DDBJ databases">
        <title>Black Yeasts Isolated from many extreme environments.</title>
        <authorList>
            <person name="Coleine C."/>
            <person name="Stajich J.E."/>
            <person name="Selbmann L."/>
        </authorList>
    </citation>
    <scope>NUCLEOTIDE SEQUENCE [LARGE SCALE GENOMIC DNA]</scope>
    <source>
        <strain evidence="3 4">CCFEE 5935</strain>
    </source>
</reference>
<feature type="domain" description="Brix" evidence="2">
    <location>
        <begin position="302"/>
        <end position="508"/>
    </location>
</feature>
<dbReference type="Proteomes" id="UP001337655">
    <property type="component" value="Unassembled WGS sequence"/>
</dbReference>
<evidence type="ECO:0000259" key="2">
    <source>
        <dbReference type="PROSITE" id="PS50833"/>
    </source>
</evidence>
<evidence type="ECO:0000256" key="1">
    <source>
        <dbReference type="SAM" id="MobiDB-lite"/>
    </source>
</evidence>
<dbReference type="FunFam" id="3.40.50.10480:FF:000005">
    <property type="entry name" value="Similar to RNA processing factor 1"/>
    <property type="match status" value="1"/>
</dbReference>
<evidence type="ECO:0000313" key="3">
    <source>
        <dbReference type="EMBL" id="KAK5166085.1"/>
    </source>
</evidence>
<organism evidence="3 4">
    <name type="scientific">Saxophila tyrrhenica</name>
    <dbReference type="NCBI Taxonomy" id="1690608"/>
    <lineage>
        <taxon>Eukaryota</taxon>
        <taxon>Fungi</taxon>
        <taxon>Dikarya</taxon>
        <taxon>Ascomycota</taxon>
        <taxon>Pezizomycotina</taxon>
        <taxon>Dothideomycetes</taxon>
        <taxon>Dothideomycetidae</taxon>
        <taxon>Mycosphaerellales</taxon>
        <taxon>Extremaceae</taxon>
        <taxon>Saxophila</taxon>
    </lineage>
</organism>
<feature type="region of interest" description="Disordered" evidence="1">
    <location>
        <begin position="118"/>
        <end position="170"/>
    </location>
</feature>
<feature type="compositionally biased region" description="Basic and acidic residues" evidence="1">
    <location>
        <begin position="128"/>
        <end position="167"/>
    </location>
</feature>
<dbReference type="SMART" id="SM00879">
    <property type="entry name" value="Brix"/>
    <property type="match status" value="1"/>
</dbReference>
<dbReference type="GO" id="GO:0042134">
    <property type="term" value="F:rRNA primary transcript binding"/>
    <property type="evidence" value="ECO:0007669"/>
    <property type="project" value="InterPro"/>
</dbReference>
<dbReference type="AlphaFoldDB" id="A0AAV9P157"/>
<feature type="compositionally biased region" description="Pro residues" evidence="1">
    <location>
        <begin position="261"/>
        <end position="271"/>
    </location>
</feature>
<dbReference type="PANTHER" id="PTHR22734:SF3">
    <property type="entry name" value="RIBOSOME PRODUCTION FACTOR 1"/>
    <property type="match status" value="1"/>
</dbReference>
<gene>
    <name evidence="3" type="primary">RPF1</name>
    <name evidence="3" type="ORF">LTR77_008346</name>
</gene>
<sequence length="529" mass="59900">MNRPGVSQWLQGDRASKWSCQSLVGEVEKGVKLPALPVRIWVLFSASLVVYKTFLHSTYESTTLEKFLVFHSGASKIGFGPPVPGIAKVYSRNLGDHEIFSKPASASRDHTPLAMASFNPTKIGNKQKRQEQHLKAKKLKESTKRDERLKRRRTEDKNPTLRLERRAKNVPATIDSKRTWDQATVDDEAEGKLGVSVDILNPKRRKIEERPAVEDEKVVRDEIEEQDEVDEEGAEDDLDSMLDSESDQDGAEDEGPKASASPPPSERPPSEAPSTATDINLTPEALMQRFPTLFNLPADVEPKVLITTSIHSTLHNEAQLLTTLFPNSTYIRRTAHHHSYKYSIREIATYASSRDFTTLIILMEERKKPIGLDIVHLPVGPMFHFSISNWVEGKKIPGHGNPTNHFPELILNGFKTPLGVLSAHLFRSLFPPRPEIQGRQVVTLHNQRDYIFVRRHRYVFRDKRGTEKSIQGADGKPVEGVEDIRAGLQELGPRFTLKLRRVDKGIQRASGQEWKWRAGDEKVRTRFSL</sequence>
<dbReference type="InterPro" id="IPR007109">
    <property type="entry name" value="Brix"/>
</dbReference>
<accession>A0AAV9P157</accession>